<evidence type="ECO:0000313" key="5">
    <source>
        <dbReference type="EMBL" id="EJU01304.1"/>
    </source>
</evidence>
<dbReference type="InterPro" id="IPR012945">
    <property type="entry name" value="Tubulin-bd_cofactor_C_dom"/>
</dbReference>
<dbReference type="InterPro" id="IPR027684">
    <property type="entry name" value="TBCC"/>
</dbReference>
<dbReference type="STRING" id="1858805.M5FXS6"/>
<dbReference type="Gene3D" id="2.160.20.70">
    <property type="match status" value="1"/>
</dbReference>
<accession>M5FXS6</accession>
<evidence type="ECO:0000313" key="6">
    <source>
        <dbReference type="Proteomes" id="UP000030653"/>
    </source>
</evidence>
<evidence type="ECO:0000256" key="2">
    <source>
        <dbReference type="ARBA" id="ARBA00008848"/>
    </source>
</evidence>
<comment type="subcellular location">
    <subcellularLocation>
        <location evidence="1">Cytoplasm</location>
    </subcellularLocation>
</comment>
<dbReference type="GO" id="GO:0005737">
    <property type="term" value="C:cytoplasm"/>
    <property type="evidence" value="ECO:0007669"/>
    <property type="project" value="UniProtKB-SubCell"/>
</dbReference>
<evidence type="ECO:0000259" key="4">
    <source>
        <dbReference type="PROSITE" id="PS51329"/>
    </source>
</evidence>
<dbReference type="PANTHER" id="PTHR15139">
    <property type="entry name" value="TUBULIN FOLDING COFACTOR C"/>
    <property type="match status" value="1"/>
</dbReference>
<dbReference type="Gene3D" id="1.20.58.1250">
    <property type="entry name" value="Tubulin Binding Cofactor C, N-terminal domain"/>
    <property type="match status" value="1"/>
</dbReference>
<dbReference type="OMA" id="YFQHEIT"/>
<dbReference type="Proteomes" id="UP000030653">
    <property type="component" value="Unassembled WGS sequence"/>
</dbReference>
<organism evidence="5 6">
    <name type="scientific">Dacryopinax primogenitus (strain DJM 731)</name>
    <name type="common">Brown rot fungus</name>
    <dbReference type="NCBI Taxonomy" id="1858805"/>
    <lineage>
        <taxon>Eukaryota</taxon>
        <taxon>Fungi</taxon>
        <taxon>Dikarya</taxon>
        <taxon>Basidiomycota</taxon>
        <taxon>Agaricomycotina</taxon>
        <taxon>Dacrymycetes</taxon>
        <taxon>Dacrymycetales</taxon>
        <taxon>Dacrymycetaceae</taxon>
        <taxon>Dacryopinax</taxon>
    </lineage>
</organism>
<dbReference type="PROSITE" id="PS51329">
    <property type="entry name" value="C_CAP_COFACTOR_C"/>
    <property type="match status" value="1"/>
</dbReference>
<sequence>MAEQRILGEQFVAQFKERRSNIESLAESGKGTPGEYESQVTALRAELTASMDLLTGYNQRQLDTQLKALEQKVREAKASAKPQGKFSFKRMKPVAKPVVASSSSSTSAPATSSLVPSTSSGHTIFSLSNSCITFASLNSEPGADLLLSSLDHCLVNLIPASADLPPPTPVLGSIHARALRHTVLLLPVIPGSVFLEGCTECLVVVGCHQLRIHASENTTVLLQVNSVPIIEHCRGISVGEYPAVLRALVLQDSGTTFDSKHAEMQDFNWLQGGQSPNWNRISAESATSWDDRVRRLMQQAQGPIADTVLGL</sequence>
<dbReference type="OrthoDB" id="194775at2759"/>
<dbReference type="GO" id="GO:0007023">
    <property type="term" value="P:post-chaperonin tubulin folding pathway"/>
    <property type="evidence" value="ECO:0007669"/>
    <property type="project" value="InterPro"/>
</dbReference>
<dbReference type="EMBL" id="JH795864">
    <property type="protein sequence ID" value="EJU01304.1"/>
    <property type="molecule type" value="Genomic_DNA"/>
</dbReference>
<dbReference type="Pfam" id="PF07986">
    <property type="entry name" value="TBCC"/>
    <property type="match status" value="1"/>
</dbReference>
<keyword evidence="3" id="KW-0963">Cytoplasm</keyword>
<dbReference type="RefSeq" id="XP_040628201.1">
    <property type="nucleotide sequence ID" value="XM_040770214.1"/>
</dbReference>
<gene>
    <name evidence="5" type="ORF">DACRYDRAFT_116494</name>
</gene>
<proteinExistence type="inferred from homology"/>
<dbReference type="AlphaFoldDB" id="M5FXS6"/>
<dbReference type="InterPro" id="IPR038397">
    <property type="entry name" value="TBCC_N_sf"/>
</dbReference>
<evidence type="ECO:0000256" key="3">
    <source>
        <dbReference type="ARBA" id="ARBA00022490"/>
    </source>
</evidence>
<reference evidence="5 6" key="1">
    <citation type="journal article" date="2012" name="Science">
        <title>The Paleozoic origin of enzymatic lignin decomposition reconstructed from 31 fungal genomes.</title>
        <authorList>
            <person name="Floudas D."/>
            <person name="Binder M."/>
            <person name="Riley R."/>
            <person name="Barry K."/>
            <person name="Blanchette R.A."/>
            <person name="Henrissat B."/>
            <person name="Martinez A.T."/>
            <person name="Otillar R."/>
            <person name="Spatafora J.W."/>
            <person name="Yadav J.S."/>
            <person name="Aerts A."/>
            <person name="Benoit I."/>
            <person name="Boyd A."/>
            <person name="Carlson A."/>
            <person name="Copeland A."/>
            <person name="Coutinho P.M."/>
            <person name="de Vries R.P."/>
            <person name="Ferreira P."/>
            <person name="Findley K."/>
            <person name="Foster B."/>
            <person name="Gaskell J."/>
            <person name="Glotzer D."/>
            <person name="Gorecki P."/>
            <person name="Heitman J."/>
            <person name="Hesse C."/>
            <person name="Hori C."/>
            <person name="Igarashi K."/>
            <person name="Jurgens J.A."/>
            <person name="Kallen N."/>
            <person name="Kersten P."/>
            <person name="Kohler A."/>
            <person name="Kuees U."/>
            <person name="Kumar T.K.A."/>
            <person name="Kuo A."/>
            <person name="LaButti K."/>
            <person name="Larrondo L.F."/>
            <person name="Lindquist E."/>
            <person name="Ling A."/>
            <person name="Lombard V."/>
            <person name="Lucas S."/>
            <person name="Lundell T."/>
            <person name="Martin R."/>
            <person name="McLaughlin D.J."/>
            <person name="Morgenstern I."/>
            <person name="Morin E."/>
            <person name="Murat C."/>
            <person name="Nagy L.G."/>
            <person name="Nolan M."/>
            <person name="Ohm R.A."/>
            <person name="Patyshakuliyeva A."/>
            <person name="Rokas A."/>
            <person name="Ruiz-Duenas F.J."/>
            <person name="Sabat G."/>
            <person name="Salamov A."/>
            <person name="Samejima M."/>
            <person name="Schmutz J."/>
            <person name="Slot J.C."/>
            <person name="St John F."/>
            <person name="Stenlid J."/>
            <person name="Sun H."/>
            <person name="Sun S."/>
            <person name="Syed K."/>
            <person name="Tsang A."/>
            <person name="Wiebenga A."/>
            <person name="Young D."/>
            <person name="Pisabarro A."/>
            <person name="Eastwood D.C."/>
            <person name="Martin F."/>
            <person name="Cullen D."/>
            <person name="Grigoriev I.V."/>
            <person name="Hibbett D.S."/>
        </authorList>
    </citation>
    <scope>NUCLEOTIDE SEQUENCE [LARGE SCALE GENOMIC DNA]</scope>
    <source>
        <strain evidence="5 6">DJM-731 SS1</strain>
    </source>
</reference>
<dbReference type="GeneID" id="63685276"/>
<feature type="domain" description="C-CAP/cofactor C-like" evidence="4">
    <location>
        <begin position="116"/>
        <end position="269"/>
    </location>
</feature>
<comment type="similarity">
    <text evidence="2">Belongs to the TBCC family.</text>
</comment>
<keyword evidence="6" id="KW-1185">Reference proteome</keyword>
<protein>
    <recommendedName>
        <fullName evidence="4">C-CAP/cofactor C-like domain-containing protein</fullName>
    </recommendedName>
</protein>
<dbReference type="InterPro" id="IPR016098">
    <property type="entry name" value="CAP/MinC_C"/>
</dbReference>
<name>M5FXS6_DACPD</name>
<dbReference type="InterPro" id="IPR017901">
    <property type="entry name" value="C-CAP_CF_C-like"/>
</dbReference>
<dbReference type="GO" id="GO:0007021">
    <property type="term" value="P:tubulin complex assembly"/>
    <property type="evidence" value="ECO:0007669"/>
    <property type="project" value="TreeGrafter"/>
</dbReference>
<dbReference type="PANTHER" id="PTHR15139:SF0">
    <property type="entry name" value="TUBULIN-SPECIFIC CHAPERONE C"/>
    <property type="match status" value="1"/>
</dbReference>
<dbReference type="HOGENOM" id="CLU_032612_0_0_1"/>
<evidence type="ECO:0000256" key="1">
    <source>
        <dbReference type="ARBA" id="ARBA00004496"/>
    </source>
</evidence>